<protein>
    <submittedName>
        <fullName evidence="1">Uncharacterized protein</fullName>
    </submittedName>
</protein>
<evidence type="ECO:0000313" key="2">
    <source>
        <dbReference type="Proteomes" id="UP000805193"/>
    </source>
</evidence>
<sequence>MTAAKTRPRNEPVATSGKRSPEKGSLKAPERDRRGLVSPARLGSVAAVVATWSVLLSSSCLAQDPQALQAPFNMAGIQGEVRLVPDPEGVRITVRLVAPPGEYAWSVREMPALFDSANPCNDLGRARHDLTRRHGALQLNGTELSFNDDQLKLQGPSSVWGRAVLVQQQASKLQACANLLLDDGVLHWAEALFAGPRIAGRVLFLESSASTLVTVLLFQGGRHASRYRWQLLEADVLDAAPGCRFLQMVYDPDRADGANCSRTAHDQCKAGDMNAKHGPLNVGSPKSSRRAVLDTHLPVGPRRLFLALHEDTRGTFAACAPLRALSPRTVHARLPESDAQLTFSQQSPFQPTLVRVKGTLGASLRVHPLPECGGGGGSDVVPPKSDPVELSLPVSLEPRLPLFGPRRIVGRWLSLTRDNSSVCIRVGFPGPTLVARAVFHYPVSGEVLLRQDAQDPQSETAVYLKLDPFGFNDTIQYKLVLHQRRPGRDFYNWTMRCVSAGDTYDPLKVGSGPCPHPLLCPIGDLSSKGAKLSGHHSFYTDLHLPLQGPHSVMQRSAVIHDVGAPAHRGDRLACAALLPLHPVTAAVRRWLPGAQNLTGYFVWRQDSPEDTASVQVRLRGLARQASAYRVHALPVPLEQHFPCKAVREAHGGTLELSARYGDLSGKTDESFKALDPGLQLFGKDSVIGHSVVIQMGDRRSACGSILPEMEAKKGRELVAIASFDHPKLALQGYIRLRQLEYKDGGVSDTYILVDLRHPGKYDRNQTRGHQWAVYVNQVAHDALEQDERSRCIAAGFRWNPYLAQSNMDSYNKECSPKSPLRCEMGDLSGKLGRLNIGTGPAIYTDSNLPLVGNFSVLGRSIIVFAKDGSNLRKACANIKLDIHLVRHVSVRKFPGFSSGAFMEHMRTMLNATDWLVMADSQSEQDILEGQCTQLTVHFFGPEAHRRQIEFGNLITLGSVRRQTPTGLKLIRTFYKPCKTLDEELNDRTARVAVLPLPLLLLLHLLLRAPWLQWDP</sequence>
<dbReference type="EMBL" id="JABSTQ010009521">
    <property type="protein sequence ID" value="KAG0428467.1"/>
    <property type="molecule type" value="Genomic_DNA"/>
</dbReference>
<organism evidence="1 2">
    <name type="scientific">Ixodes persulcatus</name>
    <name type="common">Taiga tick</name>
    <dbReference type="NCBI Taxonomy" id="34615"/>
    <lineage>
        <taxon>Eukaryota</taxon>
        <taxon>Metazoa</taxon>
        <taxon>Ecdysozoa</taxon>
        <taxon>Arthropoda</taxon>
        <taxon>Chelicerata</taxon>
        <taxon>Arachnida</taxon>
        <taxon>Acari</taxon>
        <taxon>Parasitiformes</taxon>
        <taxon>Ixodida</taxon>
        <taxon>Ixodoidea</taxon>
        <taxon>Ixodidae</taxon>
        <taxon>Ixodinae</taxon>
        <taxon>Ixodes</taxon>
    </lineage>
</organism>
<name>A0AC60Q564_IXOPE</name>
<gene>
    <name evidence="1" type="ORF">HPB47_024557</name>
</gene>
<proteinExistence type="predicted"/>
<accession>A0AC60Q564</accession>
<reference evidence="1 2" key="1">
    <citation type="journal article" date="2020" name="Cell">
        <title>Large-Scale Comparative Analyses of Tick Genomes Elucidate Their Genetic Diversity and Vector Capacities.</title>
        <authorList>
            <consortium name="Tick Genome and Microbiome Consortium (TIGMIC)"/>
            <person name="Jia N."/>
            <person name="Wang J."/>
            <person name="Shi W."/>
            <person name="Du L."/>
            <person name="Sun Y."/>
            <person name="Zhan W."/>
            <person name="Jiang J.F."/>
            <person name="Wang Q."/>
            <person name="Zhang B."/>
            <person name="Ji P."/>
            <person name="Bell-Sakyi L."/>
            <person name="Cui X.M."/>
            <person name="Yuan T.T."/>
            <person name="Jiang B.G."/>
            <person name="Yang W.F."/>
            <person name="Lam T.T."/>
            <person name="Chang Q.C."/>
            <person name="Ding S.J."/>
            <person name="Wang X.J."/>
            <person name="Zhu J.G."/>
            <person name="Ruan X.D."/>
            <person name="Zhao L."/>
            <person name="Wei J.T."/>
            <person name="Ye R.Z."/>
            <person name="Que T.C."/>
            <person name="Du C.H."/>
            <person name="Zhou Y.H."/>
            <person name="Cheng J.X."/>
            <person name="Dai P.F."/>
            <person name="Guo W.B."/>
            <person name="Han X.H."/>
            <person name="Huang E.J."/>
            <person name="Li L.F."/>
            <person name="Wei W."/>
            <person name="Gao Y.C."/>
            <person name="Liu J.Z."/>
            <person name="Shao H.Z."/>
            <person name="Wang X."/>
            <person name="Wang C.C."/>
            <person name="Yang T.C."/>
            <person name="Huo Q.B."/>
            <person name="Li W."/>
            <person name="Chen H.Y."/>
            <person name="Chen S.E."/>
            <person name="Zhou L.G."/>
            <person name="Ni X.B."/>
            <person name="Tian J.H."/>
            <person name="Sheng Y."/>
            <person name="Liu T."/>
            <person name="Pan Y.S."/>
            <person name="Xia L.Y."/>
            <person name="Li J."/>
            <person name="Zhao F."/>
            <person name="Cao W.C."/>
        </authorList>
    </citation>
    <scope>NUCLEOTIDE SEQUENCE [LARGE SCALE GENOMIC DNA]</scope>
    <source>
        <strain evidence="1">Iper-2018</strain>
    </source>
</reference>
<dbReference type="Proteomes" id="UP000805193">
    <property type="component" value="Unassembled WGS sequence"/>
</dbReference>
<comment type="caution">
    <text evidence="1">The sequence shown here is derived from an EMBL/GenBank/DDBJ whole genome shotgun (WGS) entry which is preliminary data.</text>
</comment>
<keyword evidence="2" id="KW-1185">Reference proteome</keyword>
<evidence type="ECO:0000313" key="1">
    <source>
        <dbReference type="EMBL" id="KAG0428467.1"/>
    </source>
</evidence>